<dbReference type="EC" id="2.1.1.289" evidence="7"/>
<reference evidence="7 8" key="1">
    <citation type="submission" date="2021-03" db="EMBL/GenBank/DDBJ databases">
        <title>Genomic Encyclopedia of Type Strains, Phase IV (KMG-IV): sequencing the most valuable type-strain genomes for metagenomic binning, comparative biology and taxonomic classification.</title>
        <authorList>
            <person name="Goeker M."/>
        </authorList>
    </citation>
    <scope>NUCLEOTIDE SEQUENCE [LARGE SCALE GENOMIC DNA]</scope>
    <source>
        <strain evidence="7 8">DSM 28650</strain>
    </source>
</reference>
<accession>A0ABS4K1E8</accession>
<dbReference type="PANTHER" id="PTHR43182">
    <property type="entry name" value="COBALT-PRECORRIN-6B C(15)-METHYLTRANSFERASE (DECARBOXYLATING)"/>
    <property type="match status" value="1"/>
</dbReference>
<dbReference type="EMBL" id="JAGGLL010000009">
    <property type="protein sequence ID" value="MBP2021609.1"/>
    <property type="molecule type" value="Genomic_DNA"/>
</dbReference>
<keyword evidence="5" id="KW-0949">S-adenosyl-L-methionine</keyword>
<comment type="caution">
    <text evidence="7">The sequence shown here is derived from an EMBL/GenBank/DDBJ whole genome shotgun (WGS) entry which is preliminary data.</text>
</comment>
<dbReference type="InterPro" id="IPR012818">
    <property type="entry name" value="CbiE"/>
</dbReference>
<dbReference type="Proteomes" id="UP001519308">
    <property type="component" value="Unassembled WGS sequence"/>
</dbReference>
<sequence length="200" mass="22733">MVYIVGLGPGHKDYILPKAIEVMRNCDLILGFKRALESLDFIDNEKEAKTTLKDIIEALEENTNKNIAVVASGDPNFYGITDFINRNYPGDLEVIPGISSYQYLMGRINRSWQGAYLSSVHGRNEDFISKVREYKKSIWLTDKERNPKELSRLLIESKIECQIVVGENLSYEDEKITQGSPNEVFQGSYSSLAIVFIELL</sequence>
<evidence type="ECO:0000256" key="3">
    <source>
        <dbReference type="ARBA" id="ARBA00022603"/>
    </source>
</evidence>
<feature type="domain" description="Tetrapyrrole methylase" evidence="6">
    <location>
        <begin position="1"/>
        <end position="180"/>
    </location>
</feature>
<evidence type="ECO:0000256" key="1">
    <source>
        <dbReference type="ARBA" id="ARBA00004953"/>
    </source>
</evidence>
<dbReference type="CDD" id="cd11644">
    <property type="entry name" value="Precorrin-6Y-MT"/>
    <property type="match status" value="1"/>
</dbReference>
<dbReference type="InterPro" id="IPR014776">
    <property type="entry name" value="4pyrrole_Mease_sub2"/>
</dbReference>
<dbReference type="GO" id="GO:0032259">
    <property type="term" value="P:methylation"/>
    <property type="evidence" value="ECO:0007669"/>
    <property type="project" value="UniProtKB-KW"/>
</dbReference>
<keyword evidence="2" id="KW-0169">Cobalamin biosynthesis</keyword>
<evidence type="ECO:0000256" key="5">
    <source>
        <dbReference type="ARBA" id="ARBA00022691"/>
    </source>
</evidence>
<proteinExistence type="predicted"/>
<dbReference type="Pfam" id="PF00590">
    <property type="entry name" value="TP_methylase"/>
    <property type="match status" value="1"/>
</dbReference>
<organism evidence="7 8">
    <name type="scientific">Clostridium punense</name>
    <dbReference type="NCBI Taxonomy" id="1054297"/>
    <lineage>
        <taxon>Bacteria</taxon>
        <taxon>Bacillati</taxon>
        <taxon>Bacillota</taxon>
        <taxon>Clostridia</taxon>
        <taxon>Eubacteriales</taxon>
        <taxon>Clostridiaceae</taxon>
        <taxon>Clostridium</taxon>
    </lineage>
</organism>
<evidence type="ECO:0000256" key="2">
    <source>
        <dbReference type="ARBA" id="ARBA00022573"/>
    </source>
</evidence>
<protein>
    <submittedName>
        <fullName evidence="7">Cobalt-precorrin-7 (C5)-methyltransferase</fullName>
        <ecNumber evidence="7">2.1.1.289</ecNumber>
    </submittedName>
</protein>
<dbReference type="NCBIfam" id="TIGR02467">
    <property type="entry name" value="CbiE"/>
    <property type="match status" value="1"/>
</dbReference>
<dbReference type="InterPro" id="IPR050714">
    <property type="entry name" value="Cobalamin_biosynth_MTase"/>
</dbReference>
<keyword evidence="3 7" id="KW-0489">Methyltransferase</keyword>
<keyword evidence="8" id="KW-1185">Reference proteome</keyword>
<dbReference type="SUPFAM" id="SSF53790">
    <property type="entry name" value="Tetrapyrrole methylase"/>
    <property type="match status" value="1"/>
</dbReference>
<dbReference type="GO" id="GO:0008168">
    <property type="term" value="F:methyltransferase activity"/>
    <property type="evidence" value="ECO:0007669"/>
    <property type="project" value="UniProtKB-KW"/>
</dbReference>
<dbReference type="InterPro" id="IPR000878">
    <property type="entry name" value="4pyrrol_Mease"/>
</dbReference>
<comment type="pathway">
    <text evidence="1">Cofactor biosynthesis; adenosylcobalamin biosynthesis.</text>
</comment>
<name>A0ABS4K1E8_9CLOT</name>
<dbReference type="Gene3D" id="3.30.950.10">
    <property type="entry name" value="Methyltransferase, Cobalt-precorrin-4 Transmethylase, Domain 2"/>
    <property type="match status" value="1"/>
</dbReference>
<gene>
    <name evidence="7" type="ORF">J2Z44_001405</name>
</gene>
<dbReference type="InterPro" id="IPR035996">
    <property type="entry name" value="4pyrrol_Methylase_sf"/>
</dbReference>
<dbReference type="PANTHER" id="PTHR43182:SF1">
    <property type="entry name" value="COBALT-PRECORRIN-7 C(5)-METHYLTRANSFERASE"/>
    <property type="match status" value="1"/>
</dbReference>
<dbReference type="RefSeq" id="WP_021284115.1">
    <property type="nucleotide sequence ID" value="NZ_JAGGLL010000009.1"/>
</dbReference>
<dbReference type="InterPro" id="IPR014777">
    <property type="entry name" value="4pyrrole_Mease_sub1"/>
</dbReference>
<keyword evidence="4 7" id="KW-0808">Transferase</keyword>
<evidence type="ECO:0000313" key="7">
    <source>
        <dbReference type="EMBL" id="MBP2021609.1"/>
    </source>
</evidence>
<dbReference type="Gene3D" id="3.40.1010.10">
    <property type="entry name" value="Cobalt-precorrin-4 Transmethylase, Domain 1"/>
    <property type="match status" value="1"/>
</dbReference>
<evidence type="ECO:0000313" key="8">
    <source>
        <dbReference type="Proteomes" id="UP001519308"/>
    </source>
</evidence>
<evidence type="ECO:0000259" key="6">
    <source>
        <dbReference type="Pfam" id="PF00590"/>
    </source>
</evidence>
<evidence type="ECO:0000256" key="4">
    <source>
        <dbReference type="ARBA" id="ARBA00022679"/>
    </source>
</evidence>